<dbReference type="PANTHER" id="PTHR35205">
    <property type="entry name" value="NB-ARC AND TPR DOMAIN PROTEIN"/>
    <property type="match status" value="1"/>
</dbReference>
<dbReference type="GO" id="GO:0043531">
    <property type="term" value="F:ADP binding"/>
    <property type="evidence" value="ECO:0007669"/>
    <property type="project" value="InterPro"/>
</dbReference>
<organism evidence="2 3">
    <name type="scientific">Mycena venus</name>
    <dbReference type="NCBI Taxonomy" id="2733690"/>
    <lineage>
        <taxon>Eukaryota</taxon>
        <taxon>Fungi</taxon>
        <taxon>Dikarya</taxon>
        <taxon>Basidiomycota</taxon>
        <taxon>Agaricomycotina</taxon>
        <taxon>Agaricomycetes</taxon>
        <taxon>Agaricomycetidae</taxon>
        <taxon>Agaricales</taxon>
        <taxon>Marasmiineae</taxon>
        <taxon>Mycenaceae</taxon>
        <taxon>Mycena</taxon>
    </lineage>
</organism>
<dbReference type="EMBL" id="JACAZI010000002">
    <property type="protein sequence ID" value="KAF7369582.1"/>
    <property type="molecule type" value="Genomic_DNA"/>
</dbReference>
<protein>
    <submittedName>
        <fullName evidence="2">Nephrocystin-3</fullName>
    </submittedName>
</protein>
<dbReference type="SUPFAM" id="SSF52540">
    <property type="entry name" value="P-loop containing nucleoside triphosphate hydrolases"/>
    <property type="match status" value="1"/>
</dbReference>
<evidence type="ECO:0000256" key="1">
    <source>
        <dbReference type="SAM" id="MobiDB-lite"/>
    </source>
</evidence>
<dbReference type="Gene3D" id="3.40.50.300">
    <property type="entry name" value="P-loop containing nucleotide triphosphate hydrolases"/>
    <property type="match status" value="1"/>
</dbReference>
<dbReference type="InterPro" id="IPR027417">
    <property type="entry name" value="P-loop_NTPase"/>
</dbReference>
<gene>
    <name evidence="2" type="ORF">MVEN_00288900</name>
</gene>
<sequence>MLGRGIDAQTLNNYISGGQGGPGGEGYEQGTGGHGGAGQGPIVHQHYYIKTEHFTMNNGYARLAAVQATQIVNSCPPPSRMFHGRQNILEKMHHFFMSNAGIQHIYVLHGFGGVGKTEIALKFINESSSYFSDIFFINASTIATIDTGLKNIAIVKDSGDFQQDGLLWLTSRVEKWLLVFDNTDVSSKDMNDFIPQCNHGNIIITSQNPGLCAYAGAHSLVSDMEENDAVALLLKSAAQEATVGTEQSAKEIVKALHYSPLAIVQAGTCISKSQDLDGYLALYKKPAQSHDQHAQTGSKKTTELRKKLDLTFIMVSTGEGNGVKDHLQVRFLLLTATWIIEFLFEILLTVTPAHVNAQGAQVSQHPLAWKVFDFRDTMQKVEWNEVFAFATVVQDLPDVDRPGFTCLVEPSEYATLEQNGALVPSGKLQSGSLAFGVQNQSVVPATLALCTVEAIHPNHNQCCPLLELRDLKNDVLVEFEPPFQLQAYVVSNYQEGQVLKPKDQHCCLFLDARGNPQPLEISQLLSIPSPTFCLKAEPSGSVTLDKAASSAYQMY</sequence>
<name>A0A8H7DE33_9AGAR</name>
<dbReference type="Proteomes" id="UP000620124">
    <property type="component" value="Unassembled WGS sequence"/>
</dbReference>
<dbReference type="PANTHER" id="PTHR35205:SF1">
    <property type="entry name" value="ZU5 DOMAIN-CONTAINING PROTEIN"/>
    <property type="match status" value="1"/>
</dbReference>
<feature type="compositionally biased region" description="Gly residues" evidence="1">
    <location>
        <begin position="17"/>
        <end position="36"/>
    </location>
</feature>
<reference evidence="2" key="1">
    <citation type="submission" date="2020-05" db="EMBL/GenBank/DDBJ databases">
        <title>Mycena genomes resolve the evolution of fungal bioluminescence.</title>
        <authorList>
            <person name="Tsai I.J."/>
        </authorList>
    </citation>
    <scope>NUCLEOTIDE SEQUENCE</scope>
    <source>
        <strain evidence="2">CCC161011</strain>
    </source>
</reference>
<evidence type="ECO:0000313" key="2">
    <source>
        <dbReference type="EMBL" id="KAF7369582.1"/>
    </source>
</evidence>
<dbReference type="AlphaFoldDB" id="A0A8H7DE33"/>
<dbReference type="OrthoDB" id="2984779at2759"/>
<comment type="caution">
    <text evidence="2">The sequence shown here is derived from an EMBL/GenBank/DDBJ whole genome shotgun (WGS) entry which is preliminary data.</text>
</comment>
<evidence type="ECO:0000313" key="3">
    <source>
        <dbReference type="Proteomes" id="UP000620124"/>
    </source>
</evidence>
<proteinExistence type="predicted"/>
<feature type="region of interest" description="Disordered" evidence="1">
    <location>
        <begin position="13"/>
        <end position="36"/>
    </location>
</feature>
<keyword evidence="3" id="KW-1185">Reference proteome</keyword>
<accession>A0A8H7DE33</accession>